<keyword evidence="1" id="KW-0472">Membrane</keyword>
<dbReference type="STRING" id="1086013.SAMN05421774_104266"/>
<evidence type="ECO:0000259" key="3">
    <source>
        <dbReference type="PROSITE" id="PS51123"/>
    </source>
</evidence>
<dbReference type="RefSeq" id="WP_083701247.1">
    <property type="nucleotide sequence ID" value="NZ_BMEH01000004.1"/>
</dbReference>
<evidence type="ECO:0000256" key="1">
    <source>
        <dbReference type="PROSITE-ProRule" id="PRU00473"/>
    </source>
</evidence>
<accession>A0A1N7NZK9</accession>
<name>A0A1N7NZK9_9RHOB</name>
<sequence length="489" mass="51249">MHAVFRAAARTAALCICLGTPAMAQDATLTSRGGGLSVAGRLISYDGLIYRIDTQWGRLSVDAAAVDCTGPGCPDLTRFAPELRIAVEPWLADRVLMPLIRSFARSEGMSLEERGPLLELAHGPKPELRVRLRPLSGPATPVLAADDADAALAVAEPAGRLVAHLPMVPATSPHAPTGPLNMQALRRQRAEGGDWAMLTSEPRPLVWHSLPAQGSIDRATTQTLGPLRATSERAHDPETLAAALRRDPWGIALLPLPLPPGLMARDIVLGCGLMADLSPFAAAAGDHPLLLPVSWIETGRRLPPVARALADHLASPVGQAALITAGLPAASPMLRQSLDAAGIRLYNTLADPNPALALADRQAALAALTHGTRLAPTFRFDRRNGALDAAARSALSDLSAYLATARLTGQEVVLVGFSDGAGSAAHSRSAALARADAVRDALLAATPDLPDTVVLRSESLGAAMPIACNDTAGGRHANRRVEVWLRPIR</sequence>
<dbReference type="GO" id="GO:0016020">
    <property type="term" value="C:membrane"/>
    <property type="evidence" value="ECO:0007669"/>
    <property type="project" value="UniProtKB-UniRule"/>
</dbReference>
<gene>
    <name evidence="4" type="ORF">SAMN05421774_104266</name>
</gene>
<evidence type="ECO:0000313" key="5">
    <source>
        <dbReference type="Proteomes" id="UP000186141"/>
    </source>
</evidence>
<organism evidence="4 5">
    <name type="scientific">Gemmobacter megaterium</name>
    <dbReference type="NCBI Taxonomy" id="1086013"/>
    <lineage>
        <taxon>Bacteria</taxon>
        <taxon>Pseudomonadati</taxon>
        <taxon>Pseudomonadota</taxon>
        <taxon>Alphaproteobacteria</taxon>
        <taxon>Rhodobacterales</taxon>
        <taxon>Paracoccaceae</taxon>
        <taxon>Gemmobacter</taxon>
    </lineage>
</organism>
<dbReference type="InterPro" id="IPR006665">
    <property type="entry name" value="OmpA-like"/>
</dbReference>
<proteinExistence type="predicted"/>
<evidence type="ECO:0000256" key="2">
    <source>
        <dbReference type="SAM" id="SignalP"/>
    </source>
</evidence>
<dbReference type="Proteomes" id="UP000186141">
    <property type="component" value="Unassembled WGS sequence"/>
</dbReference>
<dbReference type="AlphaFoldDB" id="A0A1N7NZK9"/>
<dbReference type="InterPro" id="IPR036737">
    <property type="entry name" value="OmpA-like_sf"/>
</dbReference>
<dbReference type="PROSITE" id="PS51123">
    <property type="entry name" value="OMPA_2"/>
    <property type="match status" value="1"/>
</dbReference>
<dbReference type="PANTHER" id="PTHR30329:SF20">
    <property type="entry name" value="EXPORTED PROTEIN"/>
    <property type="match status" value="1"/>
</dbReference>
<protein>
    <submittedName>
        <fullName evidence="4">Phosphate transport system substrate-binding protein</fullName>
    </submittedName>
</protein>
<feature type="signal peptide" evidence="2">
    <location>
        <begin position="1"/>
        <end position="24"/>
    </location>
</feature>
<keyword evidence="5" id="KW-1185">Reference proteome</keyword>
<dbReference type="Pfam" id="PF00691">
    <property type="entry name" value="OmpA"/>
    <property type="match status" value="1"/>
</dbReference>
<dbReference type="PANTHER" id="PTHR30329">
    <property type="entry name" value="STATOR ELEMENT OF FLAGELLAR MOTOR COMPLEX"/>
    <property type="match status" value="1"/>
</dbReference>
<feature type="chain" id="PRO_5012365407" evidence="2">
    <location>
        <begin position="25"/>
        <end position="489"/>
    </location>
</feature>
<dbReference type="SUPFAM" id="SSF103088">
    <property type="entry name" value="OmpA-like"/>
    <property type="match status" value="1"/>
</dbReference>
<dbReference type="InterPro" id="IPR050330">
    <property type="entry name" value="Bact_OuterMem_StrucFunc"/>
</dbReference>
<dbReference type="EMBL" id="FTOT01000004">
    <property type="protein sequence ID" value="SIT03731.1"/>
    <property type="molecule type" value="Genomic_DNA"/>
</dbReference>
<evidence type="ECO:0000313" key="4">
    <source>
        <dbReference type="EMBL" id="SIT03731.1"/>
    </source>
</evidence>
<keyword evidence="2" id="KW-0732">Signal</keyword>
<reference evidence="4 5" key="1">
    <citation type="submission" date="2017-01" db="EMBL/GenBank/DDBJ databases">
        <authorList>
            <person name="Mah S.A."/>
            <person name="Swanson W.J."/>
            <person name="Moy G.W."/>
            <person name="Vacquier V.D."/>
        </authorList>
    </citation>
    <scope>NUCLEOTIDE SEQUENCE [LARGE SCALE GENOMIC DNA]</scope>
    <source>
        <strain evidence="4 5">DSM 26375</strain>
    </source>
</reference>
<dbReference type="Gene3D" id="3.30.1330.60">
    <property type="entry name" value="OmpA-like domain"/>
    <property type="match status" value="1"/>
</dbReference>
<dbReference type="CDD" id="cd07185">
    <property type="entry name" value="OmpA_C-like"/>
    <property type="match status" value="1"/>
</dbReference>
<feature type="domain" description="OmpA-like" evidence="3">
    <location>
        <begin position="367"/>
        <end position="489"/>
    </location>
</feature>
<dbReference type="OrthoDB" id="9790048at2"/>